<organism evidence="1 2">
    <name type="scientific">Sphaerosporella brunnea</name>
    <dbReference type="NCBI Taxonomy" id="1250544"/>
    <lineage>
        <taxon>Eukaryota</taxon>
        <taxon>Fungi</taxon>
        <taxon>Dikarya</taxon>
        <taxon>Ascomycota</taxon>
        <taxon>Pezizomycotina</taxon>
        <taxon>Pezizomycetes</taxon>
        <taxon>Pezizales</taxon>
        <taxon>Pyronemataceae</taxon>
        <taxon>Sphaerosporella</taxon>
    </lineage>
</organism>
<dbReference type="Gene3D" id="2.120.10.70">
    <property type="entry name" value="Fucose-specific lectin"/>
    <property type="match status" value="1"/>
</dbReference>
<evidence type="ECO:0008006" key="3">
    <source>
        <dbReference type="Google" id="ProtNLM"/>
    </source>
</evidence>
<sequence>MALHITAEDSALAASAVPGDPWTYFVQFQAPDIAFKNAMVSQNDPTITGVINPSPFLGPKLASTIDADGVRNVFYLSPLQPQPPPPQPQARVFNLRKTPLGIWEPGPFDGRVIPANPQSQICATIVPLPAPPHAVHLFVRGQAGFLHFWAVGDAVFDEVVPPGGALLGTALTAVHVPDLAAMHLFYQTEDAGVRRIIFAGGAWGPPELVPGTFYAVAGTGLAAISWADQWRLYFNDAPHGTIREVGGPQAMDVSLFDGDVAVAAVNLHAVGEIRHVLFKGPAGGIFGNPVVVRRAVGALVDGVFVWHPQQDLPGP</sequence>
<evidence type="ECO:0000313" key="2">
    <source>
        <dbReference type="Proteomes" id="UP000326924"/>
    </source>
</evidence>
<protein>
    <recommendedName>
        <fullName evidence="3">Fucose-specific lectin</fullName>
    </recommendedName>
</protein>
<accession>A0A5J5EU39</accession>
<proteinExistence type="predicted"/>
<name>A0A5J5EU39_9PEZI</name>
<dbReference type="Proteomes" id="UP000326924">
    <property type="component" value="Unassembled WGS sequence"/>
</dbReference>
<comment type="caution">
    <text evidence="1">The sequence shown here is derived from an EMBL/GenBank/DDBJ whole genome shotgun (WGS) entry which is preliminary data.</text>
</comment>
<dbReference type="SUPFAM" id="SSF89372">
    <property type="entry name" value="Fucose-specific lectin"/>
    <property type="match status" value="1"/>
</dbReference>
<keyword evidence="2" id="KW-1185">Reference proteome</keyword>
<reference evidence="1 2" key="1">
    <citation type="submission" date="2019-09" db="EMBL/GenBank/DDBJ databases">
        <title>Draft genome of the ectomycorrhizal ascomycete Sphaerosporella brunnea.</title>
        <authorList>
            <consortium name="DOE Joint Genome Institute"/>
            <person name="Benucci G.M."/>
            <person name="Marozzi G."/>
            <person name="Antonielli L."/>
            <person name="Sanchez S."/>
            <person name="Marco P."/>
            <person name="Wang X."/>
            <person name="Falini L.B."/>
            <person name="Barry K."/>
            <person name="Haridas S."/>
            <person name="Lipzen A."/>
            <person name="Labutti K."/>
            <person name="Grigoriev I.V."/>
            <person name="Murat C."/>
            <person name="Martin F."/>
            <person name="Albertini E."/>
            <person name="Donnini D."/>
            <person name="Bonito G."/>
        </authorList>
    </citation>
    <scope>NUCLEOTIDE SEQUENCE [LARGE SCALE GENOMIC DNA]</scope>
    <source>
        <strain evidence="1 2">Sb_GMNB300</strain>
    </source>
</reference>
<dbReference type="AlphaFoldDB" id="A0A5J5EU39"/>
<evidence type="ECO:0000313" key="1">
    <source>
        <dbReference type="EMBL" id="KAA8902277.1"/>
    </source>
</evidence>
<gene>
    <name evidence="1" type="ORF">FN846DRAFT_88129</name>
</gene>
<dbReference type="EMBL" id="VXIS01000134">
    <property type="protein sequence ID" value="KAA8902277.1"/>
    <property type="molecule type" value="Genomic_DNA"/>
</dbReference>
<dbReference type="InParanoid" id="A0A5J5EU39"/>
<dbReference type="OrthoDB" id="10597649at2759"/>